<dbReference type="GO" id="GO:0006487">
    <property type="term" value="P:protein N-linked glycosylation"/>
    <property type="evidence" value="ECO:0007669"/>
    <property type="project" value="TreeGrafter"/>
</dbReference>
<organism evidence="5 6">
    <name type="scientific">Pirellulimonas nuda</name>
    <dbReference type="NCBI Taxonomy" id="2528009"/>
    <lineage>
        <taxon>Bacteria</taxon>
        <taxon>Pseudomonadati</taxon>
        <taxon>Planctomycetota</taxon>
        <taxon>Planctomycetia</taxon>
        <taxon>Pirellulales</taxon>
        <taxon>Lacipirellulaceae</taxon>
        <taxon>Pirellulimonas</taxon>
    </lineage>
</organism>
<evidence type="ECO:0000256" key="2">
    <source>
        <dbReference type="ARBA" id="ARBA00022801"/>
    </source>
</evidence>
<dbReference type="SUPFAM" id="SSF48208">
    <property type="entry name" value="Six-hairpin glycosidases"/>
    <property type="match status" value="1"/>
</dbReference>
<keyword evidence="6" id="KW-1185">Reference proteome</keyword>
<evidence type="ECO:0000259" key="4">
    <source>
        <dbReference type="Pfam" id="PF22422"/>
    </source>
</evidence>
<dbReference type="GO" id="GO:0004573">
    <property type="term" value="F:Glc3Man9GlcNAc2 oligosaccharide glucosidase activity"/>
    <property type="evidence" value="ECO:0007669"/>
    <property type="project" value="InterPro"/>
</dbReference>
<dbReference type="InterPro" id="IPR054491">
    <property type="entry name" value="MGH1-like_GH"/>
</dbReference>
<dbReference type="InterPro" id="IPR012341">
    <property type="entry name" value="6hp_glycosidase-like_sf"/>
</dbReference>
<dbReference type="KEGG" id="pnd:Pla175_08680"/>
<comment type="similarity">
    <text evidence="1">Belongs to the glycosyl hydrolase 63 family.</text>
</comment>
<dbReference type="Gene3D" id="1.50.10.10">
    <property type="match status" value="1"/>
</dbReference>
<name>A0A518D7S2_9BACT</name>
<keyword evidence="2 5" id="KW-0378">Hydrolase</keyword>
<evidence type="ECO:0000256" key="1">
    <source>
        <dbReference type="ARBA" id="ARBA00010833"/>
    </source>
</evidence>
<gene>
    <name evidence="5" type="primary">ygjK</name>
    <name evidence="5" type="ORF">Pla175_08680</name>
</gene>
<dbReference type="EC" id="3.2.1.-" evidence="5"/>
<dbReference type="EMBL" id="CP036291">
    <property type="protein sequence ID" value="QDU87506.1"/>
    <property type="molecule type" value="Genomic_DNA"/>
</dbReference>
<dbReference type="InterPro" id="IPR004888">
    <property type="entry name" value="Glycoside_hydrolase_63"/>
</dbReference>
<accession>A0A518D7S2</accession>
<dbReference type="OrthoDB" id="9798687at2"/>
<dbReference type="Proteomes" id="UP000317429">
    <property type="component" value="Chromosome"/>
</dbReference>
<dbReference type="AlphaFoldDB" id="A0A518D7S2"/>
<evidence type="ECO:0000256" key="3">
    <source>
        <dbReference type="ARBA" id="ARBA00023295"/>
    </source>
</evidence>
<evidence type="ECO:0000313" key="6">
    <source>
        <dbReference type="Proteomes" id="UP000317429"/>
    </source>
</evidence>
<proteinExistence type="inferred from homology"/>
<dbReference type="Pfam" id="PF22422">
    <property type="entry name" value="MGH1-like_GH"/>
    <property type="match status" value="1"/>
</dbReference>
<sequence length="555" mass="62122">MSFLTAGLRKLLSYVRVRSGRVARFASRFNRVWRYGWDMVFWSHMLGRKHDPIPIEFPNRVLQEKGVSRQPPALHVSGPNEAASLWDNGFAAVNATLLLNLNAPDVLSSVRYAHPAPAFQGVYLWDSAFIAQVWRLWEPEAARDAILAVLELRDGARMQHVVADFVSSKYTQPPLLAWSLLRCCPLGDAEGLAVLSRAYPHLRDYNEWLNGNRRTQHGLYAWAHPYESGIDNSPRFSSRDESAFVDTRSMESPDFSAYMVLQNESLAEIARRVDDLQAAARFSEQAEEIRDAMNALLWSDEDGLYYDRDVASGKLLRHKTIAALLPLWAGVPDDERAGRLIEHAVDPRSFGTPIPLPSVARDSPDFVLDMWRGPVWINTAFAVIQGLERYGRLEEAGELSARLCEGVYRTFANERRVFEFYDPERFDICRLHRKQGNRWKQFTLGGKPVSEFVGWSGLVNTLVIENLIGLREGATGTLELRPLIPQRLAGMAFSIRLPAYGLAITVERTAAGGVCGVVRSATGIQRFDAPFGEAMAIGAAGNNARDIRCDSATSL</sequence>
<dbReference type="GO" id="GO:0009311">
    <property type="term" value="P:oligosaccharide metabolic process"/>
    <property type="evidence" value="ECO:0007669"/>
    <property type="project" value="InterPro"/>
</dbReference>
<keyword evidence="3 5" id="KW-0326">Glycosidase</keyword>
<dbReference type="PANTHER" id="PTHR10412:SF11">
    <property type="entry name" value="MANNOSYL-OLIGOSACCHARIDE GLUCOSIDASE"/>
    <property type="match status" value="1"/>
</dbReference>
<dbReference type="PANTHER" id="PTHR10412">
    <property type="entry name" value="MANNOSYL-OLIGOSACCHARIDE GLUCOSIDASE"/>
    <property type="match status" value="1"/>
</dbReference>
<evidence type="ECO:0000313" key="5">
    <source>
        <dbReference type="EMBL" id="QDU87506.1"/>
    </source>
</evidence>
<reference evidence="5 6" key="1">
    <citation type="submission" date="2019-02" db="EMBL/GenBank/DDBJ databases">
        <title>Deep-cultivation of Planctomycetes and their phenomic and genomic characterization uncovers novel biology.</title>
        <authorList>
            <person name="Wiegand S."/>
            <person name="Jogler M."/>
            <person name="Boedeker C."/>
            <person name="Pinto D."/>
            <person name="Vollmers J."/>
            <person name="Rivas-Marin E."/>
            <person name="Kohn T."/>
            <person name="Peeters S.H."/>
            <person name="Heuer A."/>
            <person name="Rast P."/>
            <person name="Oberbeckmann S."/>
            <person name="Bunk B."/>
            <person name="Jeske O."/>
            <person name="Meyerdierks A."/>
            <person name="Storesund J.E."/>
            <person name="Kallscheuer N."/>
            <person name="Luecker S."/>
            <person name="Lage O.M."/>
            <person name="Pohl T."/>
            <person name="Merkel B.J."/>
            <person name="Hornburger P."/>
            <person name="Mueller R.-W."/>
            <person name="Bruemmer F."/>
            <person name="Labrenz M."/>
            <person name="Spormann A.M."/>
            <person name="Op den Camp H."/>
            <person name="Overmann J."/>
            <person name="Amann R."/>
            <person name="Jetten M.S.M."/>
            <person name="Mascher T."/>
            <person name="Medema M.H."/>
            <person name="Devos D.P."/>
            <person name="Kaster A.-K."/>
            <person name="Ovreas L."/>
            <person name="Rohde M."/>
            <person name="Galperin M.Y."/>
            <person name="Jogler C."/>
        </authorList>
    </citation>
    <scope>NUCLEOTIDE SEQUENCE [LARGE SCALE GENOMIC DNA]</scope>
    <source>
        <strain evidence="5 6">Pla175</strain>
    </source>
</reference>
<protein>
    <submittedName>
        <fullName evidence="5">Glucosidase YgjK</fullName>
        <ecNumber evidence="5">3.2.1.-</ecNumber>
    </submittedName>
</protein>
<feature type="domain" description="Mannosylglycerate hydrolase MGH1-like glycoside hydrolase" evidence="4">
    <location>
        <begin position="124"/>
        <end position="425"/>
    </location>
</feature>
<dbReference type="InterPro" id="IPR008928">
    <property type="entry name" value="6-hairpin_glycosidase_sf"/>
</dbReference>